<evidence type="ECO:0000256" key="1">
    <source>
        <dbReference type="SAM" id="MobiDB-lite"/>
    </source>
</evidence>
<protein>
    <submittedName>
        <fullName evidence="2">Uncharacterized protein</fullName>
    </submittedName>
</protein>
<dbReference type="AlphaFoldDB" id="Q5ZF50"/>
<organism evidence="2">
    <name type="scientific">Plantago major</name>
    <name type="common">Common plantain</name>
    <dbReference type="NCBI Taxonomy" id="29818"/>
    <lineage>
        <taxon>Eukaryota</taxon>
        <taxon>Viridiplantae</taxon>
        <taxon>Streptophyta</taxon>
        <taxon>Embryophyta</taxon>
        <taxon>Tracheophyta</taxon>
        <taxon>Spermatophyta</taxon>
        <taxon>Magnoliopsida</taxon>
        <taxon>eudicotyledons</taxon>
        <taxon>Gunneridae</taxon>
        <taxon>Pentapetalae</taxon>
        <taxon>asterids</taxon>
        <taxon>lamiids</taxon>
        <taxon>Lamiales</taxon>
        <taxon>Plantaginaceae</taxon>
        <taxon>Plantagineae</taxon>
        <taxon>Plantago</taxon>
    </lineage>
</organism>
<reference evidence="2" key="1">
    <citation type="journal article" date="2006" name="Plant Physiol.">
        <title>Common plantain. A collection of expressed sequence tags from vascular tissue and a simple and efficient transformation method.</title>
        <authorList>
            <person name="Pommerrenig B."/>
            <person name="Barth I."/>
            <person name="Niedermeier M."/>
            <person name="Kopp S."/>
            <person name="Schmid J."/>
            <person name="Dwyer R.A."/>
            <person name="McNair R.J."/>
            <person name="Klebl F."/>
            <person name="Sauer N."/>
        </authorList>
    </citation>
    <scope>NUCLEOTIDE SEQUENCE</scope>
</reference>
<dbReference type="EMBL" id="AJ844019">
    <property type="protein sequence ID" value="CAH59448.1"/>
    <property type="molecule type" value="mRNA"/>
</dbReference>
<name>Q5ZF50_PLAMJ</name>
<sequence>SNQPKKDAYYDNAPSYYNDKRHENGYIPPYTVPATTIPRKEQKYERSNSGPIVMTNPPPIRTKVDRGRDAEYFSENGRNGDNINDVEAHRRYGKGQPRVESYVEEMYSGVIDAREAARRYKGVLLTN</sequence>
<feature type="non-terminal residue" evidence="2">
    <location>
        <position position="1"/>
    </location>
</feature>
<accession>Q5ZF50</accession>
<feature type="compositionally biased region" description="Basic and acidic residues" evidence="1">
    <location>
        <begin position="62"/>
        <end position="71"/>
    </location>
</feature>
<evidence type="ECO:0000313" key="2">
    <source>
        <dbReference type="EMBL" id="CAH59448.1"/>
    </source>
</evidence>
<proteinExistence type="evidence at transcript level"/>
<feature type="region of interest" description="Disordered" evidence="1">
    <location>
        <begin position="1"/>
        <end position="92"/>
    </location>
</feature>